<keyword evidence="8 12" id="KW-0963">Cytoplasm</keyword>
<evidence type="ECO:0000256" key="5">
    <source>
        <dbReference type="ARBA" id="ARBA00011940"/>
    </source>
</evidence>
<comment type="subcellular location">
    <subcellularLocation>
        <location evidence="12 13">Cytoplasm</location>
    </subcellularLocation>
</comment>
<dbReference type="EMBL" id="CP003697">
    <property type="protein sequence ID" value="AGF72535.1"/>
    <property type="molecule type" value="Genomic_DNA"/>
</dbReference>
<comment type="similarity">
    <text evidence="3 12 13">Belongs to the triosephosphate isomerase family.</text>
</comment>
<dbReference type="SUPFAM" id="SSF51351">
    <property type="entry name" value="Triosephosphate isomerase (TIM)"/>
    <property type="match status" value="1"/>
</dbReference>
<dbReference type="AlphaFoldDB" id="M1NYG5"/>
<dbReference type="Gene3D" id="3.20.20.70">
    <property type="entry name" value="Aldolase class I"/>
    <property type="match status" value="1"/>
</dbReference>
<dbReference type="KEGG" id="chn:A605_07665"/>
<dbReference type="GO" id="GO:0019563">
    <property type="term" value="P:glycerol catabolic process"/>
    <property type="evidence" value="ECO:0007669"/>
    <property type="project" value="TreeGrafter"/>
</dbReference>
<reference evidence="14 15" key="1">
    <citation type="journal article" date="2012" name="Stand. Genomic Sci.">
        <title>Genome sequence of the halotolerant bacterium Corynebacterium halotolerans type strain YIM 70093(T) (= DSM 44683(T)).</title>
        <authorList>
            <person name="Ruckert C."/>
            <person name="Albersmeier A."/>
            <person name="Al-Dilaimi A."/>
            <person name="Niehaus K."/>
            <person name="Szczepanowski R."/>
            <person name="Kalinowski J."/>
        </authorList>
    </citation>
    <scope>NUCLEOTIDE SEQUENCE [LARGE SCALE GENOMIC DNA]</scope>
    <source>
        <strain evidence="14">YIM 70093</strain>
    </source>
</reference>
<dbReference type="HOGENOM" id="CLU_024251_2_3_11"/>
<dbReference type="HAMAP" id="MF_00147_B">
    <property type="entry name" value="TIM_B"/>
    <property type="match status" value="1"/>
</dbReference>
<dbReference type="InterPro" id="IPR020861">
    <property type="entry name" value="Triosephosphate_isomerase_AS"/>
</dbReference>
<evidence type="ECO:0000256" key="13">
    <source>
        <dbReference type="RuleBase" id="RU363013"/>
    </source>
</evidence>
<accession>M1NYG5</accession>
<evidence type="ECO:0000256" key="3">
    <source>
        <dbReference type="ARBA" id="ARBA00007422"/>
    </source>
</evidence>
<gene>
    <name evidence="12 14" type="primary">tpiA</name>
    <name evidence="14" type="ORF">A605_07665</name>
</gene>
<dbReference type="PATRIC" id="fig|1121362.3.peg.1548"/>
<evidence type="ECO:0000313" key="15">
    <source>
        <dbReference type="Proteomes" id="UP000011723"/>
    </source>
</evidence>
<dbReference type="GO" id="GO:0005829">
    <property type="term" value="C:cytosol"/>
    <property type="evidence" value="ECO:0007669"/>
    <property type="project" value="TreeGrafter"/>
</dbReference>
<dbReference type="GO" id="GO:0006096">
    <property type="term" value="P:glycolytic process"/>
    <property type="evidence" value="ECO:0007669"/>
    <property type="project" value="UniProtKB-UniRule"/>
</dbReference>
<evidence type="ECO:0000256" key="4">
    <source>
        <dbReference type="ARBA" id="ARBA00011738"/>
    </source>
</evidence>
<evidence type="ECO:0000256" key="10">
    <source>
        <dbReference type="ARBA" id="ARBA00023235"/>
    </source>
</evidence>
<comment type="subunit">
    <text evidence="4 12 13">Homodimer.</text>
</comment>
<dbReference type="GO" id="GO:0004807">
    <property type="term" value="F:triose-phosphate isomerase activity"/>
    <property type="evidence" value="ECO:0007669"/>
    <property type="project" value="UniProtKB-UniRule"/>
</dbReference>
<dbReference type="OrthoDB" id="9809429at2"/>
<dbReference type="PROSITE" id="PS00171">
    <property type="entry name" value="TIM_1"/>
    <property type="match status" value="1"/>
</dbReference>
<dbReference type="FunFam" id="3.20.20.70:FF:000020">
    <property type="entry name" value="Triosephosphate isomerase"/>
    <property type="match status" value="1"/>
</dbReference>
<proteinExistence type="inferred from homology"/>
<evidence type="ECO:0000256" key="6">
    <source>
        <dbReference type="ARBA" id="ARBA00019397"/>
    </source>
</evidence>
<keyword evidence="10 12" id="KW-0413">Isomerase</keyword>
<organism evidence="14 15">
    <name type="scientific">Corynebacterium halotolerans YIM 70093 = DSM 44683</name>
    <dbReference type="NCBI Taxonomy" id="1121362"/>
    <lineage>
        <taxon>Bacteria</taxon>
        <taxon>Bacillati</taxon>
        <taxon>Actinomycetota</taxon>
        <taxon>Actinomycetes</taxon>
        <taxon>Mycobacteriales</taxon>
        <taxon>Corynebacteriaceae</taxon>
        <taxon>Corynebacterium</taxon>
    </lineage>
</organism>
<evidence type="ECO:0000256" key="8">
    <source>
        <dbReference type="ARBA" id="ARBA00022490"/>
    </source>
</evidence>
<dbReference type="EC" id="5.3.1.1" evidence="5 12"/>
<evidence type="ECO:0000313" key="14">
    <source>
        <dbReference type="EMBL" id="AGF72535.1"/>
    </source>
</evidence>
<dbReference type="Proteomes" id="UP000011723">
    <property type="component" value="Chromosome"/>
</dbReference>
<evidence type="ECO:0000256" key="11">
    <source>
        <dbReference type="ARBA" id="ARBA00055680"/>
    </source>
</evidence>
<keyword evidence="9 12" id="KW-0324">Glycolysis</keyword>
<dbReference type="InterPro" id="IPR022896">
    <property type="entry name" value="TrioseP_Isoase_bac/euk"/>
</dbReference>
<dbReference type="STRING" id="1121362.A605_07665"/>
<name>M1NYG5_9CORY</name>
<dbReference type="Pfam" id="PF00121">
    <property type="entry name" value="TIM"/>
    <property type="match status" value="1"/>
</dbReference>
<comment type="pathway">
    <text evidence="2 12 13">Carbohydrate biosynthesis; gluconeogenesis.</text>
</comment>
<evidence type="ECO:0000256" key="7">
    <source>
        <dbReference type="ARBA" id="ARBA00022432"/>
    </source>
</evidence>
<dbReference type="PANTHER" id="PTHR21139:SF42">
    <property type="entry name" value="TRIOSEPHOSPHATE ISOMERASE"/>
    <property type="match status" value="1"/>
</dbReference>
<dbReference type="CDD" id="cd00311">
    <property type="entry name" value="TIM"/>
    <property type="match status" value="1"/>
</dbReference>
<feature type="binding site" evidence="12">
    <location>
        <begin position="10"/>
        <end position="12"/>
    </location>
    <ligand>
        <name>substrate</name>
    </ligand>
</feature>
<dbReference type="UniPathway" id="UPA00109">
    <property type="reaction ID" value="UER00189"/>
</dbReference>
<feature type="active site" description="Proton acceptor" evidence="12">
    <location>
        <position position="172"/>
    </location>
</feature>
<dbReference type="NCBIfam" id="TIGR00419">
    <property type="entry name" value="tim"/>
    <property type="match status" value="1"/>
</dbReference>
<dbReference type="UniPathway" id="UPA00138"/>
<comment type="pathway">
    <text evidence="12 13">Carbohydrate degradation; glycolysis; D-glyceraldehyde 3-phosphate from glycerone phosphate: step 1/1.</text>
</comment>
<keyword evidence="15" id="KW-1185">Reference proteome</keyword>
<dbReference type="PROSITE" id="PS51440">
    <property type="entry name" value="TIM_2"/>
    <property type="match status" value="1"/>
</dbReference>
<feature type="binding site" evidence="12">
    <location>
        <begin position="239"/>
        <end position="240"/>
    </location>
    <ligand>
        <name>substrate</name>
    </ligand>
</feature>
<keyword evidence="7 12" id="KW-0312">Gluconeogenesis</keyword>
<dbReference type="InterPro" id="IPR013785">
    <property type="entry name" value="Aldolase_TIM"/>
</dbReference>
<feature type="binding site" evidence="12">
    <location>
        <position position="218"/>
    </location>
    <ligand>
        <name>substrate</name>
    </ligand>
</feature>
<feature type="binding site" evidence="12">
    <location>
        <position position="178"/>
    </location>
    <ligand>
        <name>substrate</name>
    </ligand>
</feature>
<dbReference type="PANTHER" id="PTHR21139">
    <property type="entry name" value="TRIOSEPHOSPHATE ISOMERASE"/>
    <property type="match status" value="1"/>
</dbReference>
<comment type="catalytic activity">
    <reaction evidence="1 12 13">
        <text>D-glyceraldehyde 3-phosphate = dihydroxyacetone phosphate</text>
        <dbReference type="Rhea" id="RHEA:18585"/>
        <dbReference type="ChEBI" id="CHEBI:57642"/>
        <dbReference type="ChEBI" id="CHEBI:59776"/>
        <dbReference type="EC" id="5.3.1.1"/>
    </reaction>
</comment>
<sequence length="260" mass="27050">MARKPLIAGNWKMNLNHRQAINTVQKLAFALPKEYYEKVDVAVTVPFTDIRSVQTLIDGDKLQITHGAQDVSPHASGAYTGDISAGMLSALGCTWVVVGHSERREYHHETDELVAAKAAAALGEGMSPIVCVGEPLAVREAGDHVDHVVEQTRASLAGLSAAQLADTVIAYEPVWAIGTGKVASAADAQEVCAAIRGLVRELAGDEVADGIRILYGGSVKTDSVAEIVGQPDVDGGLVGGASLDGEDFAKLVANAASTVA</sequence>
<evidence type="ECO:0000256" key="2">
    <source>
        <dbReference type="ARBA" id="ARBA00004742"/>
    </source>
</evidence>
<dbReference type="RefSeq" id="WP_015400954.1">
    <property type="nucleotide sequence ID" value="NC_020302.1"/>
</dbReference>
<dbReference type="InterPro" id="IPR000652">
    <property type="entry name" value="Triosephosphate_isomerase"/>
</dbReference>
<feature type="active site" description="Electrophile" evidence="12">
    <location>
        <position position="100"/>
    </location>
</feature>
<dbReference type="eggNOG" id="COG0149">
    <property type="taxonomic scope" value="Bacteria"/>
</dbReference>
<dbReference type="GO" id="GO:0006094">
    <property type="term" value="P:gluconeogenesis"/>
    <property type="evidence" value="ECO:0007669"/>
    <property type="project" value="UniProtKB-UniRule"/>
</dbReference>
<evidence type="ECO:0000256" key="1">
    <source>
        <dbReference type="ARBA" id="ARBA00000474"/>
    </source>
</evidence>
<evidence type="ECO:0000256" key="12">
    <source>
        <dbReference type="HAMAP-Rule" id="MF_00147"/>
    </source>
</evidence>
<dbReference type="InterPro" id="IPR035990">
    <property type="entry name" value="TIM_sf"/>
</dbReference>
<protein>
    <recommendedName>
        <fullName evidence="6 12">Triosephosphate isomerase</fullName>
        <shortName evidence="12">TIM</shortName>
        <shortName evidence="12">TPI</shortName>
        <ecNumber evidence="5 12">5.3.1.1</ecNumber>
    </recommendedName>
    <alternativeName>
        <fullName evidence="12">Triose-phosphate isomerase</fullName>
    </alternativeName>
</protein>
<comment type="function">
    <text evidence="11 12">Involved in the gluconeogenesis. Catalyzes stereospecifically the conversion of dihydroxyacetone phosphate (DHAP) to D-glyceraldehyde-3-phosphate (G3P).</text>
</comment>
<evidence type="ECO:0000256" key="9">
    <source>
        <dbReference type="ARBA" id="ARBA00023152"/>
    </source>
</evidence>
<dbReference type="GO" id="GO:0046166">
    <property type="term" value="P:glyceraldehyde-3-phosphate biosynthetic process"/>
    <property type="evidence" value="ECO:0007669"/>
    <property type="project" value="TreeGrafter"/>
</dbReference>